<keyword evidence="2" id="KW-1185">Reference proteome</keyword>
<protein>
    <submittedName>
        <fullName evidence="1">Uncharacterized protein</fullName>
    </submittedName>
</protein>
<dbReference type="Proteomes" id="UP001164761">
    <property type="component" value="Chromosome"/>
</dbReference>
<dbReference type="RefSeq" id="WP_268007145.1">
    <property type="nucleotide sequence ID" value="NZ_BSUT01000001.1"/>
</dbReference>
<accession>A0ABY6ZMS1</accession>
<gene>
    <name evidence="1" type="ORF">NZD89_07680</name>
</gene>
<reference evidence="1" key="1">
    <citation type="submission" date="2022-08" db="EMBL/GenBank/DDBJ databases">
        <title>Alicyclobacillus fastidiosus DSM 17978, complete genome.</title>
        <authorList>
            <person name="Wang Q."/>
            <person name="Cai R."/>
            <person name="Wang Z."/>
        </authorList>
    </citation>
    <scope>NUCLEOTIDE SEQUENCE</scope>
    <source>
        <strain evidence="1">DSM 17978</strain>
    </source>
</reference>
<dbReference type="EMBL" id="CP104067">
    <property type="protein sequence ID" value="WAH43265.1"/>
    <property type="molecule type" value="Genomic_DNA"/>
</dbReference>
<sequence length="94" mass="10177">MVLSAVYVLSTRIGKRSHIELLGDKRARACLNAPVVPIPNDHPLTHLQHYPGITILKSVSSLGVETFVTVVAPTKVARVTFIKGTKCITSSRVT</sequence>
<evidence type="ECO:0000313" key="2">
    <source>
        <dbReference type="Proteomes" id="UP001164761"/>
    </source>
</evidence>
<evidence type="ECO:0000313" key="1">
    <source>
        <dbReference type="EMBL" id="WAH43265.1"/>
    </source>
</evidence>
<organism evidence="1 2">
    <name type="scientific">Alicyclobacillus fastidiosus</name>
    <dbReference type="NCBI Taxonomy" id="392011"/>
    <lineage>
        <taxon>Bacteria</taxon>
        <taxon>Bacillati</taxon>
        <taxon>Bacillota</taxon>
        <taxon>Bacilli</taxon>
        <taxon>Bacillales</taxon>
        <taxon>Alicyclobacillaceae</taxon>
        <taxon>Alicyclobacillus</taxon>
    </lineage>
</organism>
<proteinExistence type="predicted"/>
<name>A0ABY6ZMS1_9BACL</name>